<accession>A0ABM6AM53</accession>
<evidence type="ECO:0000313" key="2">
    <source>
        <dbReference type="Proteomes" id="UP000076595"/>
    </source>
</evidence>
<dbReference type="SUPFAM" id="SSF53383">
    <property type="entry name" value="PLP-dependent transferases"/>
    <property type="match status" value="1"/>
</dbReference>
<sequence>MTGTRQTDPMQWVHMVPELAFLAASSPVIGKPEQSKPFVCEQHNGAWTPVFGKLFLENKEQISFYGRMALELAFLLNSLPAHDVKKYLNRIWVACARSAARWWKIFGGPVENCPERWVEALAADRLPDMEWLQQVCQQQLSSVFQVGNDPQVFSGQTENVNDFCQWVQRVWPYLGSSDVLMAEGGDERLGLNPQTHQNRYGCTYSPSVTGGQYSSSTASSPSLHAFNAVEKCRLGLVREMLVQPPEVPLLALEADTKAFLAQYYGVEKPDNCILAPSGTDSVLAALALSLVVNPAVGVVLAGVEETGSGVPLATQGRHFASTTALGFRVRKSEKISGFPAGTQLVTAPLRTENGELNSRQNIFHICQQQIHKAIQAGQRVLLYLLDTSKTGQLVPDMQVVQALCHTYPGQIDVVVDACQARLMPERIKAYLQRGWAVMVTGSKFYTGPAFCGSLLLPEAWRQRLDHAVLPSGLVAYFNQAEWPACKATASLNNGFNLGLLLRWVGACAEIKRFSDVPATEKIHRLGQFLGGIRHILEQDQTIELLPDTFAKRSALPDAWDQQQTIFSFLINGGGNSGMTPVLNLEECRQLHVWLKQDISGYLPFGCPDSVYQIMARNYQLGQPVAVPYAQVRGQMAGALRISVSARHISGSDMPTGMAYQTYLDQEIQNVQYVMEKISLILRYWPFLQKAEEKAASAQSENVVDVEAEVLLPVAL</sequence>
<dbReference type="Gene3D" id="3.40.640.10">
    <property type="entry name" value="Type I PLP-dependent aspartate aminotransferase-like (Major domain)"/>
    <property type="match status" value="1"/>
</dbReference>
<dbReference type="InterPro" id="IPR015424">
    <property type="entry name" value="PyrdxlP-dep_Trfase"/>
</dbReference>
<dbReference type="RefSeq" id="WP_063354757.1">
    <property type="nucleotide sequence ID" value="NZ_CP011120.1"/>
</dbReference>
<proteinExistence type="predicted"/>
<evidence type="ECO:0000313" key="1">
    <source>
        <dbReference type="EMBL" id="ANA14739.1"/>
    </source>
</evidence>
<reference evidence="1 2" key="1">
    <citation type="submission" date="2015-03" db="EMBL/GenBank/DDBJ databases">
        <title>Genome study of Acetobacter sp. SLV-7.</title>
        <authorList>
            <person name="Cho G.Y."/>
            <person name="Jeon C.O."/>
        </authorList>
    </citation>
    <scope>NUCLEOTIDE SEQUENCE [LARGE SCALE GENOMIC DNA]</scope>
    <source>
        <strain evidence="1 2">SLV-7</strain>
    </source>
</reference>
<organism evidence="1 2">
    <name type="scientific">Acetobacter oryzifermentans</name>
    <dbReference type="NCBI Taxonomy" id="1633874"/>
    <lineage>
        <taxon>Bacteria</taxon>
        <taxon>Pseudomonadati</taxon>
        <taxon>Pseudomonadota</taxon>
        <taxon>Alphaproteobacteria</taxon>
        <taxon>Acetobacterales</taxon>
        <taxon>Acetobacteraceae</taxon>
        <taxon>Acetobacter</taxon>
    </lineage>
</organism>
<dbReference type="Proteomes" id="UP000076595">
    <property type="component" value="Chromosome"/>
</dbReference>
<keyword evidence="2" id="KW-1185">Reference proteome</keyword>
<dbReference type="InterPro" id="IPR015421">
    <property type="entry name" value="PyrdxlP-dep_Trfase_major"/>
</dbReference>
<name>A0ABM6AM53_9PROT</name>
<gene>
    <name evidence="1" type="ORF">WG31_12780</name>
</gene>
<protein>
    <submittedName>
        <fullName evidence="1">GMP reductase</fullName>
    </submittedName>
</protein>
<dbReference type="EMBL" id="CP011120">
    <property type="protein sequence ID" value="ANA14739.1"/>
    <property type="molecule type" value="Genomic_DNA"/>
</dbReference>